<protein>
    <submittedName>
        <fullName evidence="1">Uncharacterized protein</fullName>
    </submittedName>
</protein>
<dbReference type="Proteomes" id="UP001472677">
    <property type="component" value="Unassembled WGS sequence"/>
</dbReference>
<dbReference type="EMBL" id="JBBPBM010000012">
    <property type="protein sequence ID" value="KAK8562373.1"/>
    <property type="molecule type" value="Genomic_DNA"/>
</dbReference>
<proteinExistence type="predicted"/>
<gene>
    <name evidence="1" type="ORF">V6N12_010456</name>
</gene>
<accession>A0ABR2EK47</accession>
<organism evidence="1 2">
    <name type="scientific">Hibiscus sabdariffa</name>
    <name type="common">roselle</name>
    <dbReference type="NCBI Taxonomy" id="183260"/>
    <lineage>
        <taxon>Eukaryota</taxon>
        <taxon>Viridiplantae</taxon>
        <taxon>Streptophyta</taxon>
        <taxon>Embryophyta</taxon>
        <taxon>Tracheophyta</taxon>
        <taxon>Spermatophyta</taxon>
        <taxon>Magnoliopsida</taxon>
        <taxon>eudicotyledons</taxon>
        <taxon>Gunneridae</taxon>
        <taxon>Pentapetalae</taxon>
        <taxon>rosids</taxon>
        <taxon>malvids</taxon>
        <taxon>Malvales</taxon>
        <taxon>Malvaceae</taxon>
        <taxon>Malvoideae</taxon>
        <taxon>Hibiscus</taxon>
    </lineage>
</organism>
<keyword evidence="2" id="KW-1185">Reference proteome</keyword>
<evidence type="ECO:0000313" key="1">
    <source>
        <dbReference type="EMBL" id="KAK8562373.1"/>
    </source>
</evidence>
<comment type="caution">
    <text evidence="1">The sequence shown here is derived from an EMBL/GenBank/DDBJ whole genome shotgun (WGS) entry which is preliminary data.</text>
</comment>
<reference evidence="1 2" key="1">
    <citation type="journal article" date="2024" name="G3 (Bethesda)">
        <title>Genome assembly of Hibiscus sabdariffa L. provides insights into metabolisms of medicinal natural products.</title>
        <authorList>
            <person name="Kim T."/>
        </authorList>
    </citation>
    <scope>NUCLEOTIDE SEQUENCE [LARGE SCALE GENOMIC DNA]</scope>
    <source>
        <strain evidence="1">TK-2024</strain>
        <tissue evidence="1">Old leaves</tissue>
    </source>
</reference>
<name>A0ABR2EK47_9ROSI</name>
<evidence type="ECO:0000313" key="2">
    <source>
        <dbReference type="Proteomes" id="UP001472677"/>
    </source>
</evidence>
<sequence>MQNEVGPREGGVFKNHFRAVSIASHEAKRGRSLVVRARCDKINWWVSRSLGKPKANKKSKTRFADEAKKMVHVGKPSWLFLMLQMKLWLRD</sequence>